<feature type="region of interest" description="Disordered" evidence="1">
    <location>
        <begin position="105"/>
        <end position="156"/>
    </location>
</feature>
<feature type="compositionally biased region" description="Pro residues" evidence="1">
    <location>
        <begin position="11"/>
        <end position="22"/>
    </location>
</feature>
<name>A0A4V1XCQ6_9PEZI</name>
<keyword evidence="3" id="KW-1185">Reference proteome</keyword>
<dbReference type="EMBL" id="QJNU01000016">
    <property type="protein sequence ID" value="RYP10579.1"/>
    <property type="molecule type" value="Genomic_DNA"/>
</dbReference>
<accession>A0A4V1XCQ6</accession>
<dbReference type="OrthoDB" id="10421617at2759"/>
<dbReference type="AlphaFoldDB" id="A0A4V1XCQ6"/>
<dbReference type="Proteomes" id="UP000293360">
    <property type="component" value="Unassembled WGS sequence"/>
</dbReference>
<protein>
    <submittedName>
        <fullName evidence="2">Uncharacterized protein</fullName>
    </submittedName>
</protein>
<feature type="region of interest" description="Disordered" evidence="1">
    <location>
        <begin position="1"/>
        <end position="27"/>
    </location>
</feature>
<gene>
    <name evidence="2" type="ORF">DL764_000549</name>
</gene>
<comment type="caution">
    <text evidence="2">The sequence shown here is derived from an EMBL/GenBank/DDBJ whole genome shotgun (WGS) entry which is preliminary data.</text>
</comment>
<proteinExistence type="predicted"/>
<evidence type="ECO:0000256" key="1">
    <source>
        <dbReference type="SAM" id="MobiDB-lite"/>
    </source>
</evidence>
<evidence type="ECO:0000313" key="2">
    <source>
        <dbReference type="EMBL" id="RYP10579.1"/>
    </source>
</evidence>
<evidence type="ECO:0000313" key="3">
    <source>
        <dbReference type="Proteomes" id="UP000293360"/>
    </source>
</evidence>
<organism evidence="2 3">
    <name type="scientific">Monosporascus ibericus</name>
    <dbReference type="NCBI Taxonomy" id="155417"/>
    <lineage>
        <taxon>Eukaryota</taxon>
        <taxon>Fungi</taxon>
        <taxon>Dikarya</taxon>
        <taxon>Ascomycota</taxon>
        <taxon>Pezizomycotina</taxon>
        <taxon>Sordariomycetes</taxon>
        <taxon>Xylariomycetidae</taxon>
        <taxon>Xylariales</taxon>
        <taxon>Xylariales incertae sedis</taxon>
        <taxon>Monosporascus</taxon>
    </lineage>
</organism>
<feature type="compositionally biased region" description="Basic and acidic residues" evidence="1">
    <location>
        <begin position="141"/>
        <end position="156"/>
    </location>
</feature>
<sequence length="156" mass="15998">MSTPILRLPPNGLPEPPEPPYPADAGALLVPPNALAADADLTSPDGADPAPEAVLEALPLDCAAACDEGGGHGSAVPVTRTAIAAPSTAVFAIQAVDTRAALGRQDATLDERLGRGPLRQAPREPDGGEAASEPPRHLRSVRLDDAARDELWQRGA</sequence>
<reference evidence="2 3" key="1">
    <citation type="submission" date="2018-06" db="EMBL/GenBank/DDBJ databases">
        <title>Complete Genomes of Monosporascus.</title>
        <authorList>
            <person name="Robinson A.J."/>
            <person name="Natvig D.O."/>
        </authorList>
    </citation>
    <scope>NUCLEOTIDE SEQUENCE [LARGE SCALE GENOMIC DNA]</scope>
    <source>
        <strain evidence="2 3">CBS 110550</strain>
    </source>
</reference>